<dbReference type="InterPro" id="IPR046450">
    <property type="entry name" value="PA_dom_sf"/>
</dbReference>
<dbReference type="OrthoDB" id="206201at2759"/>
<evidence type="ECO:0000256" key="1">
    <source>
        <dbReference type="ARBA" id="ARBA00004613"/>
    </source>
</evidence>
<dbReference type="Gene3D" id="3.50.30.30">
    <property type="match status" value="1"/>
</dbReference>
<dbReference type="Pfam" id="PF17766">
    <property type="entry name" value="fn3_6"/>
    <property type="match status" value="1"/>
</dbReference>
<comment type="caution">
    <text evidence="18">The sequence shown here is derived from an EMBL/GenBank/DDBJ whole genome shotgun (WGS) entry which is preliminary data.</text>
</comment>
<comment type="similarity">
    <text evidence="2 11">Belongs to the peptidase S8 family.</text>
</comment>
<feature type="domain" description="Inhibitor I9" evidence="16">
    <location>
        <begin position="49"/>
        <end position="124"/>
    </location>
</feature>
<dbReference type="GO" id="GO:0004252">
    <property type="term" value="F:serine-type endopeptidase activity"/>
    <property type="evidence" value="ECO:0007669"/>
    <property type="project" value="UniProtKB-UniRule"/>
</dbReference>
<keyword evidence="19" id="KW-1185">Reference proteome</keyword>
<dbReference type="CDD" id="cd04852">
    <property type="entry name" value="Peptidases_S8_3"/>
    <property type="match status" value="1"/>
</dbReference>
<keyword evidence="6 11" id="KW-0378">Hydrolase</keyword>
<dbReference type="Gene3D" id="2.60.40.2310">
    <property type="match status" value="1"/>
</dbReference>
<dbReference type="Pfam" id="PF02225">
    <property type="entry name" value="PA"/>
    <property type="match status" value="1"/>
</dbReference>
<dbReference type="Gene3D" id="3.40.50.200">
    <property type="entry name" value="Peptidase S8/S53 domain"/>
    <property type="match status" value="1"/>
</dbReference>
<gene>
    <name evidence="18" type="ORF">RHSIM_Rhsim08G0095900</name>
</gene>
<dbReference type="Gene3D" id="3.30.70.80">
    <property type="entry name" value="Peptidase S8 propeptide/proteinase inhibitor I9"/>
    <property type="match status" value="1"/>
</dbReference>
<dbReference type="Pfam" id="PF05922">
    <property type="entry name" value="Inhibitor_I9"/>
    <property type="match status" value="1"/>
</dbReference>
<dbReference type="GO" id="GO:0048731">
    <property type="term" value="P:system development"/>
    <property type="evidence" value="ECO:0007669"/>
    <property type="project" value="UniProtKB-ARBA"/>
</dbReference>
<keyword evidence="4 11" id="KW-0645">Protease</keyword>
<keyword evidence="3" id="KW-0964">Secreted</keyword>
<evidence type="ECO:0000256" key="4">
    <source>
        <dbReference type="ARBA" id="ARBA00022670"/>
    </source>
</evidence>
<evidence type="ECO:0000256" key="5">
    <source>
        <dbReference type="ARBA" id="ARBA00022729"/>
    </source>
</evidence>
<feature type="signal peptide" evidence="13">
    <location>
        <begin position="1"/>
        <end position="38"/>
    </location>
</feature>
<dbReference type="GO" id="GO:0005576">
    <property type="term" value="C:extracellular region"/>
    <property type="evidence" value="ECO:0007669"/>
    <property type="project" value="UniProtKB-SubCell"/>
</dbReference>
<dbReference type="FunFam" id="2.60.40.2310:FF:000001">
    <property type="entry name" value="Subtilisin-like protease SBT1.5"/>
    <property type="match status" value="1"/>
</dbReference>
<dbReference type="CDD" id="cd02120">
    <property type="entry name" value="PA_subtilisin_like"/>
    <property type="match status" value="1"/>
</dbReference>
<dbReference type="InterPro" id="IPR034197">
    <property type="entry name" value="Peptidases_S8_3"/>
</dbReference>
<evidence type="ECO:0000256" key="12">
    <source>
        <dbReference type="SAM" id="MobiDB-lite"/>
    </source>
</evidence>
<dbReference type="FunFam" id="3.50.30.30:FF:000005">
    <property type="entry name" value="subtilisin-like protease SBT1.5"/>
    <property type="match status" value="1"/>
</dbReference>
<accession>A0A834LI30</accession>
<evidence type="ECO:0000259" key="16">
    <source>
        <dbReference type="Pfam" id="PF05922"/>
    </source>
</evidence>
<keyword evidence="9" id="KW-0325">Glycoprotein</keyword>
<keyword evidence="8" id="KW-0865">Zymogen</keyword>
<evidence type="ECO:0000256" key="13">
    <source>
        <dbReference type="SAM" id="SignalP"/>
    </source>
</evidence>
<dbReference type="InterPro" id="IPR037045">
    <property type="entry name" value="S8pro/Inhibitor_I9_sf"/>
</dbReference>
<dbReference type="SUPFAM" id="SSF52025">
    <property type="entry name" value="PA domain"/>
    <property type="match status" value="1"/>
</dbReference>
<dbReference type="InterPro" id="IPR045051">
    <property type="entry name" value="SBT"/>
</dbReference>
<dbReference type="FunFam" id="3.40.50.200:FF:000006">
    <property type="entry name" value="Subtilisin-like protease SBT1.5"/>
    <property type="match status" value="1"/>
</dbReference>
<evidence type="ECO:0000256" key="9">
    <source>
        <dbReference type="ARBA" id="ARBA00023180"/>
    </source>
</evidence>
<dbReference type="PROSITE" id="PS00138">
    <property type="entry name" value="SUBTILASE_SER"/>
    <property type="match status" value="1"/>
</dbReference>
<dbReference type="InterPro" id="IPR036852">
    <property type="entry name" value="Peptidase_S8/S53_dom_sf"/>
</dbReference>
<evidence type="ECO:0000256" key="3">
    <source>
        <dbReference type="ARBA" id="ARBA00022525"/>
    </source>
</evidence>
<evidence type="ECO:0000256" key="6">
    <source>
        <dbReference type="ARBA" id="ARBA00022801"/>
    </source>
</evidence>
<dbReference type="PROSITE" id="PS51892">
    <property type="entry name" value="SUBTILASE"/>
    <property type="match status" value="1"/>
</dbReference>
<name>A0A834LI30_RHOSS</name>
<evidence type="ECO:0000256" key="8">
    <source>
        <dbReference type="ARBA" id="ARBA00023145"/>
    </source>
</evidence>
<keyword evidence="7 11" id="KW-0720">Serine protease</keyword>
<protein>
    <recommendedName>
        <fullName evidence="20">Subtilisin-like protease SBT1.7</fullName>
    </recommendedName>
</protein>
<sequence>MKAGYTSSISFAFLLQNSKMKFLLPLAVVLCFCHVSVASVEDTHVLKKTYIVHMAKSQMPASFDDHTHWYDSSLKSVSDSAQMLYTYANVLHGFSARLTAEEARSIEDRPGVLTVLEEVKYELHTTRTPEFLGLDMSADLFPESDSVSDVIIGVLDTGVWPESKSFDDSGLGPVPSSWRGECESGTNFSSSFCNRKLIGARYFSKGYEAILGPVDETKESKSPRDDDGHGTHTSTTAGGSSVASASLFGYATGTARGMATRARVAVYKVCWIGGCFSSDILAAMDKSIDDNVNVLSLSLGGGGSDYYRDSVAIGAFAAMEKGILVSCSAGNAGPSSFSLSNVAPWITTVGAGTLDREFPAYVSLGNGMNFSGVSLYKGDSLPTKMLPFVYAGNATNSTTGNLCMTGTLIPEKVKGKIVLCDRGVNARVQKGAVVKEAGGAGMVLANTAANGEELVADAHLLPATAVGQISGDKIKSYLLSDTDPTATILFEGTKVGIEPSPLVAAFSSRGPNSITPEILKPDIIAPGVNILAGWSGAVGPTGLATDNRRVEFNIISGTSMSCPHVSGLAALLKGAHPQWSPAALRSALMTTAYVVYKNGKPIQDIASGKPSTPFDHGAGHVNPVSALNPGLVYDLDVNDYLGFLCALNYTATQISTLARKNYTCDPTVKYSLTNLNYPSFSVPLQSAVMGRGGSASGSVGSTVVKYTRTVTNVGAAATYNVSVSLQSESVKVSVEPDSLSFSESNEKKSYTVTFTASSMPSNSFSYGRIEWTDGKHIVGSPIAVSWK</sequence>
<evidence type="ECO:0000259" key="15">
    <source>
        <dbReference type="Pfam" id="PF02225"/>
    </source>
</evidence>
<dbReference type="SUPFAM" id="SSF52743">
    <property type="entry name" value="Subtilisin-like"/>
    <property type="match status" value="1"/>
</dbReference>
<feature type="active site" description="Charge relay system" evidence="10 11">
    <location>
        <position position="229"/>
    </location>
</feature>
<dbReference type="Proteomes" id="UP000626092">
    <property type="component" value="Unassembled WGS sequence"/>
</dbReference>
<dbReference type="Pfam" id="PF00082">
    <property type="entry name" value="Peptidase_S8"/>
    <property type="match status" value="1"/>
</dbReference>
<dbReference type="PRINTS" id="PR00723">
    <property type="entry name" value="SUBTILISIN"/>
</dbReference>
<dbReference type="InterPro" id="IPR015500">
    <property type="entry name" value="Peptidase_S8_subtilisin-rel"/>
</dbReference>
<feature type="active site" description="Charge relay system" evidence="10 11">
    <location>
        <position position="156"/>
    </location>
</feature>
<feature type="compositionally biased region" description="Basic and acidic residues" evidence="12">
    <location>
        <begin position="215"/>
        <end position="230"/>
    </location>
</feature>
<dbReference type="AlphaFoldDB" id="A0A834LI30"/>
<reference evidence="18" key="1">
    <citation type="submission" date="2019-11" db="EMBL/GenBank/DDBJ databases">
        <authorList>
            <person name="Liu Y."/>
            <person name="Hou J."/>
            <person name="Li T.-Q."/>
            <person name="Guan C.-H."/>
            <person name="Wu X."/>
            <person name="Wu H.-Z."/>
            <person name="Ling F."/>
            <person name="Zhang R."/>
            <person name="Shi X.-G."/>
            <person name="Ren J.-P."/>
            <person name="Chen E.-F."/>
            <person name="Sun J.-M."/>
        </authorList>
    </citation>
    <scope>NUCLEOTIDE SEQUENCE</scope>
    <source>
        <strain evidence="18">Adult_tree_wgs_1</strain>
        <tissue evidence="18">Leaves</tissue>
    </source>
</reference>
<dbReference type="InterPro" id="IPR000209">
    <property type="entry name" value="Peptidase_S8/S53_dom"/>
</dbReference>
<comment type="subcellular location">
    <subcellularLocation>
        <location evidence="1">Secreted</location>
    </subcellularLocation>
</comment>
<feature type="region of interest" description="Disordered" evidence="12">
    <location>
        <begin position="214"/>
        <end position="238"/>
    </location>
</feature>
<dbReference type="InterPro" id="IPR023828">
    <property type="entry name" value="Peptidase_S8_Ser-AS"/>
</dbReference>
<feature type="chain" id="PRO_5032627514" description="Subtilisin-like protease SBT1.7" evidence="13">
    <location>
        <begin position="39"/>
        <end position="787"/>
    </location>
</feature>
<keyword evidence="5 13" id="KW-0732">Signal</keyword>
<organism evidence="18 19">
    <name type="scientific">Rhododendron simsii</name>
    <name type="common">Sims's rhododendron</name>
    <dbReference type="NCBI Taxonomy" id="118357"/>
    <lineage>
        <taxon>Eukaryota</taxon>
        <taxon>Viridiplantae</taxon>
        <taxon>Streptophyta</taxon>
        <taxon>Embryophyta</taxon>
        <taxon>Tracheophyta</taxon>
        <taxon>Spermatophyta</taxon>
        <taxon>Magnoliopsida</taxon>
        <taxon>eudicotyledons</taxon>
        <taxon>Gunneridae</taxon>
        <taxon>Pentapetalae</taxon>
        <taxon>asterids</taxon>
        <taxon>Ericales</taxon>
        <taxon>Ericaceae</taxon>
        <taxon>Ericoideae</taxon>
        <taxon>Rhodoreae</taxon>
        <taxon>Rhododendron</taxon>
    </lineage>
</organism>
<evidence type="ECO:0000259" key="17">
    <source>
        <dbReference type="Pfam" id="PF17766"/>
    </source>
</evidence>
<feature type="domain" description="Peptidase S8/S53" evidence="14">
    <location>
        <begin position="149"/>
        <end position="597"/>
    </location>
</feature>
<proteinExistence type="inferred from homology"/>
<dbReference type="GO" id="GO:0006508">
    <property type="term" value="P:proteolysis"/>
    <property type="evidence" value="ECO:0007669"/>
    <property type="project" value="UniProtKB-KW"/>
</dbReference>
<feature type="domain" description="Subtilisin-like protease fibronectin type-III" evidence="17">
    <location>
        <begin position="674"/>
        <end position="784"/>
    </location>
</feature>
<dbReference type="InterPro" id="IPR010259">
    <property type="entry name" value="S8pro/Inhibitor_I9"/>
</dbReference>
<dbReference type="EMBL" id="WJXA01000008">
    <property type="protein sequence ID" value="KAF7134934.1"/>
    <property type="molecule type" value="Genomic_DNA"/>
</dbReference>
<evidence type="ECO:0000256" key="10">
    <source>
        <dbReference type="PIRSR" id="PIRSR615500-1"/>
    </source>
</evidence>
<feature type="active site" description="Charge relay system" evidence="10 11">
    <location>
        <position position="559"/>
    </location>
</feature>
<dbReference type="PANTHER" id="PTHR10795">
    <property type="entry name" value="PROPROTEIN CONVERTASE SUBTILISIN/KEXIN"/>
    <property type="match status" value="1"/>
</dbReference>
<feature type="domain" description="PA" evidence="15">
    <location>
        <begin position="402"/>
        <end position="474"/>
    </location>
</feature>
<dbReference type="InterPro" id="IPR041469">
    <property type="entry name" value="Subtilisin-like_FN3"/>
</dbReference>
<evidence type="ECO:0000259" key="14">
    <source>
        <dbReference type="Pfam" id="PF00082"/>
    </source>
</evidence>
<evidence type="ECO:0000313" key="18">
    <source>
        <dbReference type="EMBL" id="KAF7134934.1"/>
    </source>
</evidence>
<evidence type="ECO:0000256" key="11">
    <source>
        <dbReference type="PROSITE-ProRule" id="PRU01240"/>
    </source>
</evidence>
<dbReference type="FunFam" id="3.30.70.80:FF:000003">
    <property type="entry name" value="Subtilisin-like protease SBT1.9"/>
    <property type="match status" value="1"/>
</dbReference>
<evidence type="ECO:0000313" key="19">
    <source>
        <dbReference type="Proteomes" id="UP000626092"/>
    </source>
</evidence>
<evidence type="ECO:0008006" key="20">
    <source>
        <dbReference type="Google" id="ProtNLM"/>
    </source>
</evidence>
<evidence type="ECO:0000256" key="7">
    <source>
        <dbReference type="ARBA" id="ARBA00022825"/>
    </source>
</evidence>
<dbReference type="InterPro" id="IPR003137">
    <property type="entry name" value="PA_domain"/>
</dbReference>
<evidence type="ECO:0000256" key="2">
    <source>
        <dbReference type="ARBA" id="ARBA00011073"/>
    </source>
</evidence>